<dbReference type="SUPFAM" id="SSF52540">
    <property type="entry name" value="P-loop containing nucleoside triphosphate hydrolases"/>
    <property type="match status" value="3"/>
</dbReference>
<dbReference type="SUPFAM" id="SSF57850">
    <property type="entry name" value="RING/U-box"/>
    <property type="match status" value="1"/>
</dbReference>
<dbReference type="GO" id="GO:0061630">
    <property type="term" value="F:ubiquitin protein ligase activity"/>
    <property type="evidence" value="ECO:0007669"/>
    <property type="project" value="TreeGrafter"/>
</dbReference>
<feature type="compositionally biased region" description="Polar residues" evidence="6">
    <location>
        <begin position="625"/>
        <end position="636"/>
    </location>
</feature>
<keyword evidence="2 5" id="KW-0863">Zinc-finger</keyword>
<dbReference type="GO" id="GO:0016787">
    <property type="term" value="F:hydrolase activity"/>
    <property type="evidence" value="ECO:0007669"/>
    <property type="project" value="UniProtKB-KW"/>
</dbReference>
<keyword evidence="4" id="KW-0862">Zinc</keyword>
<feature type="compositionally biased region" description="Low complexity" evidence="6">
    <location>
        <begin position="453"/>
        <end position="463"/>
    </location>
</feature>
<feature type="domain" description="Helicase C-terminal" evidence="8">
    <location>
        <begin position="1427"/>
        <end position="1545"/>
    </location>
</feature>
<dbReference type="SUPFAM" id="SSF57903">
    <property type="entry name" value="FYVE/PHD zinc finger"/>
    <property type="match status" value="1"/>
</dbReference>
<dbReference type="InterPro" id="IPR000330">
    <property type="entry name" value="SNF2_N"/>
</dbReference>
<dbReference type="GO" id="GO:0008270">
    <property type="term" value="F:zinc ion binding"/>
    <property type="evidence" value="ECO:0007669"/>
    <property type="project" value="UniProtKB-KW"/>
</dbReference>
<dbReference type="Proteomes" id="UP000762676">
    <property type="component" value="Unassembled WGS sequence"/>
</dbReference>
<sequence length="1545" mass="173746">MGKRKQLAPQHADDAKRRSLHWNMGEQAGTSGAGAFIDDSHRNLDHIQPSRASPSTPCKSASTPAGNNSPSAFALQVDTFYQNLAACTCTLTLNSSESHKVKDKSNLLEFGRFRIDLIGHQDTQPLPQQLPAFRECWLYLSPSDAPSMLYFELDKNREGSEVKKKRKSSSRQTEFGIFWFAKLNVPTALLTDMGNRSFWFACDNFDAGNKSLQASVYAYKSSLILKPVFPSEPVRLRAPQYAVQKLMEYFFNIQMPYCPKELKRIKAHDFFELYENVMEIQRNQLSKDKDWQGEVASVHHPCLKPILRPYQRQSVAWMLRQEQKGGKHETQDDPIGPGLHPLYCEVTLPKGLKLYYNRYAGSFIQERPEAILPLPGGILADEMGLGKTVEVLCCMLLHPRTDVDQPKVLPVLDDTIISENSVLNDVVMESGSSKNDFRESNSSHILEASGKLNTSTTSTQSNQGEMANADKEAKNLQLEVKAAEDSNPLPNSGIRGNQSSVSLAVTNSVKLSSGCNPLLSDTGLPLAKEDDDVTALASSSGHQDLTDSESLYIDSSTQLQPDIASQESFSVQLEEDIEENEGSSTKLIETDEHPSSFEKASSKAENKVTESNSGIKEESVKENAEQNNQPLESTASGRRKRKSRGYIEYVPVTDDTVGASTYFSIQHAARQQWFECSCGRLEGQEENVNDSADLHTVKCIECGMSQHAECMNYDLRDPLRGDYLCPHCHATTIKSGATLIISPYSICHQWIEEIKKHIKERSITVFIYTGVSRLGYIQPQVLARQDIVITTYDVLRKELDYANLPHTNSESGRRFRHPKRFLATPSPMVAVEWWRTADMALRLKAVNRWCVTGTPLMRSVEDIYGLLLFLNVDPLRVQQWFRQLVWEPFCHGLQAPMHHALAQVFWRTAKKDVIDQLMSPLFRLRQACCHPQIVRGEFLPLNKTMMTMEELLEHMTKKVKTECEEAHRLIVASLNGMAGLAIIKDKIPEAVEKYREVLRSVEQNKDQFRTDDLQQLHAMHNLAQLLESKPDGVAPTLRDSQLKEQCEELKTKYMSKTKTNVAASLEGLETSQKTIKDLKMKLDSLDGDWWAEVVDMATQRCIDPDLVFKVKDDLLRTSTTEGTIAEIFNTANGLLYVVDQHLQALTSARVALTDRLDELRIDTSPGMVQAAATCCLRPADQVLKTGMTLAGDEGSQAYQVSTKRQGTWADSEVERTLKSILAFYKQNFETDQDILEAAAAHMKYMDALKKEFKTFRSVWLNHREMISAIDELEMATERLRLRGEFEPKPTTKILNVIEATDMFGIQASCSRDEIVGRNDLRKKLGQLLYLTNLAKRAEQGDNCNPDSCPICQSGLGMEWSVLMCGHCFCLCCMRTLIDRTLIGGNIDRRLKCPLCRFFTPVREISYVTTLKKERVNVKGSHSTKVQAVIECLIKIKQQDPSAKALVFSLWVSVLDILASALAENKISYKSLHDPNHFQSNLSAFKSDSDLSVLLLPLHVGANGLNLVEANHVLLVEPELNLEEEAQAISRVYRIGQTREPEVTRG</sequence>
<comment type="caution">
    <text evidence="9">The sequence shown here is derived from an EMBL/GenBank/DDBJ whole genome shotgun (WGS) entry which is preliminary data.</text>
</comment>
<dbReference type="InterPro" id="IPR048686">
    <property type="entry name" value="SHPRH_helical_1st"/>
</dbReference>
<keyword evidence="3" id="KW-0378">Hydrolase</keyword>
<feature type="compositionally biased region" description="Basic and acidic residues" evidence="6">
    <location>
        <begin position="588"/>
        <end position="608"/>
    </location>
</feature>
<dbReference type="PANTHER" id="PTHR45865">
    <property type="entry name" value="E3 UBIQUITIN-PROTEIN LIGASE SHPRH FAMILY MEMBER"/>
    <property type="match status" value="1"/>
</dbReference>
<dbReference type="Pfam" id="PF00271">
    <property type="entry name" value="Helicase_C"/>
    <property type="match status" value="1"/>
</dbReference>
<evidence type="ECO:0000259" key="8">
    <source>
        <dbReference type="PROSITE" id="PS51194"/>
    </source>
</evidence>
<dbReference type="GO" id="GO:0000209">
    <property type="term" value="P:protein polyubiquitination"/>
    <property type="evidence" value="ECO:0007669"/>
    <property type="project" value="TreeGrafter"/>
</dbReference>
<feature type="compositionally biased region" description="Polar residues" evidence="6">
    <location>
        <begin position="50"/>
        <end position="69"/>
    </location>
</feature>
<feature type="region of interest" description="Disordered" evidence="6">
    <location>
        <begin position="432"/>
        <end position="471"/>
    </location>
</feature>
<dbReference type="GO" id="GO:0006974">
    <property type="term" value="P:DNA damage response"/>
    <property type="evidence" value="ECO:0007669"/>
    <property type="project" value="TreeGrafter"/>
</dbReference>
<gene>
    <name evidence="9" type="ORF">ElyMa_005146300</name>
</gene>
<dbReference type="InterPro" id="IPR001841">
    <property type="entry name" value="Znf_RING"/>
</dbReference>
<dbReference type="EMBL" id="BMAT01010313">
    <property type="protein sequence ID" value="GFS23980.1"/>
    <property type="molecule type" value="Genomic_DNA"/>
</dbReference>
<dbReference type="SMART" id="SM00184">
    <property type="entry name" value="RING"/>
    <property type="match status" value="1"/>
</dbReference>
<dbReference type="SMART" id="SM00490">
    <property type="entry name" value="HELICc"/>
    <property type="match status" value="1"/>
</dbReference>
<evidence type="ECO:0000256" key="5">
    <source>
        <dbReference type="PROSITE-ProRule" id="PRU00175"/>
    </source>
</evidence>
<dbReference type="PANTHER" id="PTHR45865:SF1">
    <property type="entry name" value="E3 UBIQUITIN-PROTEIN LIGASE SHPRH"/>
    <property type="match status" value="1"/>
</dbReference>
<dbReference type="GO" id="GO:0005634">
    <property type="term" value="C:nucleus"/>
    <property type="evidence" value="ECO:0007669"/>
    <property type="project" value="TreeGrafter"/>
</dbReference>
<dbReference type="InterPro" id="IPR038718">
    <property type="entry name" value="SNF2-like_sf"/>
</dbReference>
<dbReference type="Gene3D" id="3.40.50.300">
    <property type="entry name" value="P-loop containing nucleotide triphosphate hydrolases"/>
    <property type="match status" value="1"/>
</dbReference>
<reference evidence="9 10" key="1">
    <citation type="journal article" date="2021" name="Elife">
        <title>Chloroplast acquisition without the gene transfer in kleptoplastic sea slugs, Plakobranchus ocellatus.</title>
        <authorList>
            <person name="Maeda T."/>
            <person name="Takahashi S."/>
            <person name="Yoshida T."/>
            <person name="Shimamura S."/>
            <person name="Takaki Y."/>
            <person name="Nagai Y."/>
            <person name="Toyoda A."/>
            <person name="Suzuki Y."/>
            <person name="Arimoto A."/>
            <person name="Ishii H."/>
            <person name="Satoh N."/>
            <person name="Nishiyama T."/>
            <person name="Hasebe M."/>
            <person name="Maruyama T."/>
            <person name="Minagawa J."/>
            <person name="Obokata J."/>
            <person name="Shigenobu S."/>
        </authorList>
    </citation>
    <scope>NUCLEOTIDE SEQUENCE [LARGE SCALE GENOMIC DNA]</scope>
</reference>
<dbReference type="Gene3D" id="3.40.50.10810">
    <property type="entry name" value="Tandem AAA-ATPase domain"/>
    <property type="match status" value="2"/>
</dbReference>
<dbReference type="InterPro" id="IPR027417">
    <property type="entry name" value="P-loop_NTPase"/>
</dbReference>
<dbReference type="InterPro" id="IPR052583">
    <property type="entry name" value="ATP-helicase/E3_Ub-Ligase"/>
</dbReference>
<name>A0AAV4JNV0_9GAST</name>
<dbReference type="CDD" id="cd18793">
    <property type="entry name" value="SF2_C_SNF"/>
    <property type="match status" value="1"/>
</dbReference>
<dbReference type="GO" id="GO:0005524">
    <property type="term" value="F:ATP binding"/>
    <property type="evidence" value="ECO:0007669"/>
    <property type="project" value="InterPro"/>
</dbReference>
<feature type="region of interest" description="Disordered" evidence="6">
    <location>
        <begin position="568"/>
        <end position="642"/>
    </location>
</feature>
<dbReference type="PROSITE" id="PS51194">
    <property type="entry name" value="HELICASE_CTER"/>
    <property type="match status" value="1"/>
</dbReference>
<evidence type="ECO:0000313" key="9">
    <source>
        <dbReference type="EMBL" id="GFS23980.1"/>
    </source>
</evidence>
<dbReference type="InterPro" id="IPR001650">
    <property type="entry name" value="Helicase_C-like"/>
</dbReference>
<dbReference type="Pfam" id="PF00176">
    <property type="entry name" value="SNF2-rel_dom"/>
    <property type="match status" value="1"/>
</dbReference>
<dbReference type="PROSITE" id="PS00518">
    <property type="entry name" value="ZF_RING_1"/>
    <property type="match status" value="1"/>
</dbReference>
<evidence type="ECO:0000256" key="1">
    <source>
        <dbReference type="ARBA" id="ARBA00022723"/>
    </source>
</evidence>
<accession>A0AAV4JNV0</accession>
<dbReference type="InterPro" id="IPR017907">
    <property type="entry name" value="Znf_RING_CS"/>
</dbReference>
<dbReference type="CDD" id="cd15547">
    <property type="entry name" value="PHD_SHPRH"/>
    <property type="match status" value="1"/>
</dbReference>
<evidence type="ECO:0000256" key="3">
    <source>
        <dbReference type="ARBA" id="ARBA00022801"/>
    </source>
</evidence>
<evidence type="ECO:0000256" key="4">
    <source>
        <dbReference type="ARBA" id="ARBA00022833"/>
    </source>
</evidence>
<dbReference type="Pfam" id="PF21324">
    <property type="entry name" value="SHPRH_helical-2nd"/>
    <property type="match status" value="1"/>
</dbReference>
<feature type="compositionally biased region" description="Basic and acidic residues" evidence="6">
    <location>
        <begin position="615"/>
        <end position="624"/>
    </location>
</feature>
<dbReference type="CDD" id="cd16569">
    <property type="entry name" value="RING-HC_SHPRH-like"/>
    <property type="match status" value="1"/>
</dbReference>
<dbReference type="SMART" id="SM00249">
    <property type="entry name" value="PHD"/>
    <property type="match status" value="1"/>
</dbReference>
<dbReference type="InterPro" id="IPR013083">
    <property type="entry name" value="Znf_RING/FYVE/PHD"/>
</dbReference>
<dbReference type="InterPro" id="IPR049730">
    <property type="entry name" value="SNF2/RAD54-like_C"/>
</dbReference>
<feature type="region of interest" description="Disordered" evidence="6">
    <location>
        <begin position="1"/>
        <end position="69"/>
    </location>
</feature>
<dbReference type="Pfam" id="PF21325">
    <property type="entry name" value="SHPRH_helical-1st"/>
    <property type="match status" value="1"/>
</dbReference>
<dbReference type="InterPro" id="IPR014001">
    <property type="entry name" value="Helicase_ATP-bd"/>
</dbReference>
<proteinExistence type="predicted"/>
<evidence type="ECO:0000313" key="10">
    <source>
        <dbReference type="Proteomes" id="UP000762676"/>
    </source>
</evidence>
<dbReference type="Gene3D" id="3.30.40.10">
    <property type="entry name" value="Zinc/RING finger domain, C3HC4 (zinc finger)"/>
    <property type="match status" value="2"/>
</dbReference>
<dbReference type="InterPro" id="IPR048695">
    <property type="entry name" value="SHPRH_helical_2nd"/>
</dbReference>
<evidence type="ECO:0000256" key="6">
    <source>
        <dbReference type="SAM" id="MobiDB-lite"/>
    </source>
</evidence>
<organism evidence="9 10">
    <name type="scientific">Elysia marginata</name>
    <dbReference type="NCBI Taxonomy" id="1093978"/>
    <lineage>
        <taxon>Eukaryota</taxon>
        <taxon>Metazoa</taxon>
        <taxon>Spiralia</taxon>
        <taxon>Lophotrochozoa</taxon>
        <taxon>Mollusca</taxon>
        <taxon>Gastropoda</taxon>
        <taxon>Heterobranchia</taxon>
        <taxon>Euthyneura</taxon>
        <taxon>Panpulmonata</taxon>
        <taxon>Sacoglossa</taxon>
        <taxon>Placobranchoidea</taxon>
        <taxon>Plakobranchidae</taxon>
        <taxon>Elysia</taxon>
    </lineage>
</organism>
<keyword evidence="10" id="KW-1185">Reference proteome</keyword>
<dbReference type="PROSITE" id="PS50089">
    <property type="entry name" value="ZF_RING_2"/>
    <property type="match status" value="1"/>
</dbReference>
<feature type="domain" description="RING-type" evidence="7">
    <location>
        <begin position="1348"/>
        <end position="1396"/>
    </location>
</feature>
<protein>
    <submittedName>
        <fullName evidence="9">E3 ubiquitin-protein ligase SHPRH</fullName>
    </submittedName>
</protein>
<dbReference type="SMART" id="SM00487">
    <property type="entry name" value="DEXDc"/>
    <property type="match status" value="1"/>
</dbReference>
<evidence type="ECO:0000256" key="2">
    <source>
        <dbReference type="ARBA" id="ARBA00022771"/>
    </source>
</evidence>
<keyword evidence="1" id="KW-0479">Metal-binding</keyword>
<dbReference type="InterPro" id="IPR001965">
    <property type="entry name" value="Znf_PHD"/>
</dbReference>
<evidence type="ECO:0000259" key="7">
    <source>
        <dbReference type="PROSITE" id="PS50089"/>
    </source>
</evidence>
<dbReference type="InterPro" id="IPR011011">
    <property type="entry name" value="Znf_FYVE_PHD"/>
</dbReference>